<evidence type="ECO:0000259" key="2">
    <source>
        <dbReference type="Pfam" id="PF13581"/>
    </source>
</evidence>
<keyword evidence="4" id="KW-1185">Reference proteome</keyword>
<keyword evidence="1" id="KW-0808">Transferase</keyword>
<gene>
    <name evidence="3" type="ORF">DFE_1531</name>
</gene>
<dbReference type="OrthoDB" id="9792240at2"/>
<dbReference type="KEGG" id="dfl:DFE_1531"/>
<organism evidence="3 4">
    <name type="scientific">Desulfovibrio ferrophilus</name>
    <dbReference type="NCBI Taxonomy" id="241368"/>
    <lineage>
        <taxon>Bacteria</taxon>
        <taxon>Pseudomonadati</taxon>
        <taxon>Thermodesulfobacteriota</taxon>
        <taxon>Desulfovibrionia</taxon>
        <taxon>Desulfovibrionales</taxon>
        <taxon>Desulfovibrionaceae</taxon>
        <taxon>Desulfovibrio</taxon>
    </lineage>
</organism>
<evidence type="ECO:0000256" key="1">
    <source>
        <dbReference type="ARBA" id="ARBA00022527"/>
    </source>
</evidence>
<keyword evidence="1" id="KW-0418">Kinase</keyword>
<dbReference type="Gene3D" id="3.30.565.10">
    <property type="entry name" value="Histidine kinase-like ATPase, C-terminal domain"/>
    <property type="match status" value="1"/>
</dbReference>
<dbReference type="PANTHER" id="PTHR35526:SF6">
    <property type="entry name" value="SLR1861 PROTEIN"/>
    <property type="match status" value="1"/>
</dbReference>
<dbReference type="GO" id="GO:0004674">
    <property type="term" value="F:protein serine/threonine kinase activity"/>
    <property type="evidence" value="ECO:0007669"/>
    <property type="project" value="UniProtKB-KW"/>
</dbReference>
<proteinExistence type="predicted"/>
<dbReference type="RefSeq" id="WP_126378205.1">
    <property type="nucleotide sequence ID" value="NZ_AP017378.1"/>
</dbReference>
<dbReference type="PANTHER" id="PTHR35526">
    <property type="entry name" value="ANTI-SIGMA-F FACTOR RSBW-RELATED"/>
    <property type="match status" value="1"/>
</dbReference>
<name>A0A2Z6AYB9_9BACT</name>
<sequence>MDSLRLPATLSSLPGFRDHVCSAVLGLAPDVDTGMLEMALEELLVNVVNYAYPEGSGDIEVETEARGGALRIAIIDAGLAYDPTETTPPDLEAGIEDRPIGGLGVFLAKKVFASMIYRRDEDKNILELSYAPPPSAPG</sequence>
<evidence type="ECO:0000313" key="4">
    <source>
        <dbReference type="Proteomes" id="UP000269883"/>
    </source>
</evidence>
<dbReference type="InterPro" id="IPR050267">
    <property type="entry name" value="Anti-sigma-factor_SerPK"/>
</dbReference>
<dbReference type="SUPFAM" id="SSF55874">
    <property type="entry name" value="ATPase domain of HSP90 chaperone/DNA topoisomerase II/histidine kinase"/>
    <property type="match status" value="1"/>
</dbReference>
<dbReference type="Pfam" id="PF13581">
    <property type="entry name" value="HATPase_c_2"/>
    <property type="match status" value="1"/>
</dbReference>
<protein>
    <submittedName>
        <fullName evidence="3">Predicted anti-sigma F protein</fullName>
    </submittedName>
</protein>
<dbReference type="AlphaFoldDB" id="A0A2Z6AYB9"/>
<accession>A0A2Z6AYB9</accession>
<dbReference type="EMBL" id="AP017378">
    <property type="protein sequence ID" value="BBD08257.1"/>
    <property type="molecule type" value="Genomic_DNA"/>
</dbReference>
<dbReference type="InterPro" id="IPR036890">
    <property type="entry name" value="HATPase_C_sf"/>
</dbReference>
<feature type="domain" description="Histidine kinase/HSP90-like ATPase" evidence="2">
    <location>
        <begin position="7"/>
        <end position="129"/>
    </location>
</feature>
<reference evidence="3 4" key="1">
    <citation type="journal article" date="2018" name="Sci. Adv.">
        <title>Multi-heme cytochromes provide a pathway for survival in energy-limited environments.</title>
        <authorList>
            <person name="Deng X."/>
            <person name="Dohmae N."/>
            <person name="Nealson K.H."/>
            <person name="Hashimoto K."/>
            <person name="Okamoto A."/>
        </authorList>
    </citation>
    <scope>NUCLEOTIDE SEQUENCE [LARGE SCALE GENOMIC DNA]</scope>
    <source>
        <strain evidence="3 4">IS5</strain>
    </source>
</reference>
<keyword evidence="1" id="KW-0723">Serine/threonine-protein kinase</keyword>
<evidence type="ECO:0000313" key="3">
    <source>
        <dbReference type="EMBL" id="BBD08257.1"/>
    </source>
</evidence>
<dbReference type="Proteomes" id="UP000269883">
    <property type="component" value="Chromosome"/>
</dbReference>
<dbReference type="CDD" id="cd16936">
    <property type="entry name" value="HATPase_RsbW-like"/>
    <property type="match status" value="1"/>
</dbReference>
<dbReference type="InterPro" id="IPR003594">
    <property type="entry name" value="HATPase_dom"/>
</dbReference>